<evidence type="ECO:0000313" key="3">
    <source>
        <dbReference type="Proteomes" id="UP001362999"/>
    </source>
</evidence>
<evidence type="ECO:0000313" key="2">
    <source>
        <dbReference type="EMBL" id="KAK7052421.1"/>
    </source>
</evidence>
<dbReference type="Proteomes" id="UP001362999">
    <property type="component" value="Unassembled WGS sequence"/>
</dbReference>
<keyword evidence="3" id="KW-1185">Reference proteome</keyword>
<feature type="compositionally biased region" description="Low complexity" evidence="1">
    <location>
        <begin position="112"/>
        <end position="131"/>
    </location>
</feature>
<evidence type="ECO:0000256" key="1">
    <source>
        <dbReference type="SAM" id="MobiDB-lite"/>
    </source>
</evidence>
<name>A0AAW0DPM2_9AGAR</name>
<feature type="compositionally biased region" description="Polar residues" evidence="1">
    <location>
        <begin position="10"/>
        <end position="45"/>
    </location>
</feature>
<feature type="compositionally biased region" description="Basic and acidic residues" evidence="1">
    <location>
        <begin position="49"/>
        <end position="60"/>
    </location>
</feature>
<gene>
    <name evidence="2" type="ORF">R3P38DRAFT_2860228</name>
</gene>
<reference evidence="2 3" key="1">
    <citation type="journal article" date="2024" name="J Genomics">
        <title>Draft genome sequencing and assembly of Favolaschia claudopus CIRM-BRFM 2984 isolated from oak limbs.</title>
        <authorList>
            <person name="Navarro D."/>
            <person name="Drula E."/>
            <person name="Chaduli D."/>
            <person name="Cazenave R."/>
            <person name="Ahrendt S."/>
            <person name="Wang J."/>
            <person name="Lipzen A."/>
            <person name="Daum C."/>
            <person name="Barry K."/>
            <person name="Grigoriev I.V."/>
            <person name="Favel A."/>
            <person name="Rosso M.N."/>
            <person name="Martin F."/>
        </authorList>
    </citation>
    <scope>NUCLEOTIDE SEQUENCE [LARGE SCALE GENOMIC DNA]</scope>
    <source>
        <strain evidence="2 3">CIRM-BRFM 2984</strain>
    </source>
</reference>
<comment type="caution">
    <text evidence="2">The sequence shown here is derived from an EMBL/GenBank/DDBJ whole genome shotgun (WGS) entry which is preliminary data.</text>
</comment>
<dbReference type="EMBL" id="JAWWNJ010000007">
    <property type="protein sequence ID" value="KAK7052421.1"/>
    <property type="molecule type" value="Genomic_DNA"/>
</dbReference>
<protein>
    <submittedName>
        <fullName evidence="2">Uncharacterized protein</fullName>
    </submittedName>
</protein>
<dbReference type="AlphaFoldDB" id="A0AAW0DPM2"/>
<proteinExistence type="predicted"/>
<sequence>MHPRRHRNSDSLGSTSRFSQPLNIPSPSPRSTGSQLKSAHSTAGPSSRPEGRPSHVRDSSLARCFPSTSSTSTRRLHPIHPPPTNSQTDHTATSTPLAFTSTARSAAPQPPTNTSSKSSSFFSPSNSSAKARGQCLPLDTSAPVRYLPGYRPLTTDEEIKLRRFMVDALIAKSKKYRSQISIPNLSTDAQSTLLTNLSLRKSAELRGDSLINFRMVRFVGRLLPHVPLPIRKASTPLFSYTNSTYSPHLLDHSAGYVFEQSFSFSLVLRQVPQVCRLLQGYSRCI</sequence>
<organism evidence="2 3">
    <name type="scientific">Favolaschia claudopus</name>
    <dbReference type="NCBI Taxonomy" id="2862362"/>
    <lineage>
        <taxon>Eukaryota</taxon>
        <taxon>Fungi</taxon>
        <taxon>Dikarya</taxon>
        <taxon>Basidiomycota</taxon>
        <taxon>Agaricomycotina</taxon>
        <taxon>Agaricomycetes</taxon>
        <taxon>Agaricomycetidae</taxon>
        <taxon>Agaricales</taxon>
        <taxon>Marasmiineae</taxon>
        <taxon>Mycenaceae</taxon>
        <taxon>Favolaschia</taxon>
    </lineage>
</organism>
<feature type="compositionally biased region" description="Polar residues" evidence="1">
    <location>
        <begin position="85"/>
        <end position="104"/>
    </location>
</feature>
<feature type="region of interest" description="Disordered" evidence="1">
    <location>
        <begin position="1"/>
        <end position="135"/>
    </location>
</feature>
<accession>A0AAW0DPM2</accession>